<reference evidence="12 13" key="1">
    <citation type="submission" date="2015-11" db="EMBL/GenBank/DDBJ databases">
        <title>Genomic analysis of 38 Legionella species identifies large and diverse effector repertoires.</title>
        <authorList>
            <person name="Burstein D."/>
            <person name="Amaro F."/>
            <person name="Zusman T."/>
            <person name="Lifshitz Z."/>
            <person name="Cohen O."/>
            <person name="Gilbert J.A."/>
            <person name="Pupko T."/>
            <person name="Shuman H.A."/>
            <person name="Segal G."/>
        </authorList>
    </citation>
    <scope>NUCLEOTIDE SEQUENCE [LARGE SCALE GENOMIC DNA]</scope>
    <source>
        <strain evidence="12 13">ATCC 49508</strain>
    </source>
</reference>
<dbReference type="RefSeq" id="WP_058492018.1">
    <property type="nucleotide sequence ID" value="NZ_CBCRUR010000002.1"/>
</dbReference>
<keyword evidence="7 8" id="KW-0472">Membrane</keyword>
<dbReference type="InterPro" id="IPR008250">
    <property type="entry name" value="ATPase_P-typ_transduc_dom_A_sf"/>
</dbReference>
<feature type="domain" description="Cation-transporting P-type ATPase C-terminal" evidence="10">
    <location>
        <begin position="658"/>
        <end position="815"/>
    </location>
</feature>
<dbReference type="InterPro" id="IPR018303">
    <property type="entry name" value="ATPase_P-typ_P_site"/>
</dbReference>
<keyword evidence="6 8" id="KW-1133">Transmembrane helix</keyword>
<dbReference type="NCBIfam" id="TIGR01494">
    <property type="entry name" value="ATPase_P-type"/>
    <property type="match status" value="2"/>
</dbReference>
<dbReference type="PANTHER" id="PTHR42861">
    <property type="entry name" value="CALCIUM-TRANSPORTING ATPASE"/>
    <property type="match status" value="1"/>
</dbReference>
<dbReference type="Gene3D" id="1.20.1110.10">
    <property type="entry name" value="Calcium-transporting ATPase, transmembrane domain"/>
    <property type="match status" value="1"/>
</dbReference>
<dbReference type="GO" id="GO:0015662">
    <property type="term" value="F:P-type ion transporter activity"/>
    <property type="evidence" value="ECO:0007669"/>
    <property type="project" value="UniProtKB-ARBA"/>
</dbReference>
<keyword evidence="3" id="KW-0547">Nucleotide-binding</keyword>
<keyword evidence="2 8" id="KW-0812">Transmembrane</keyword>
<dbReference type="InterPro" id="IPR006068">
    <property type="entry name" value="ATPase_P-typ_cation-transptr_C"/>
</dbReference>
<evidence type="ECO:0000256" key="2">
    <source>
        <dbReference type="ARBA" id="ARBA00022692"/>
    </source>
</evidence>
<evidence type="ECO:0000256" key="3">
    <source>
        <dbReference type="ARBA" id="ARBA00022741"/>
    </source>
</evidence>
<dbReference type="Gene3D" id="2.70.150.10">
    <property type="entry name" value="Calcium-transporting ATPase, cytoplasmic transduction domain A"/>
    <property type="match status" value="1"/>
</dbReference>
<accession>A0A0W1AKZ5</accession>
<dbReference type="InterPro" id="IPR001757">
    <property type="entry name" value="P_typ_ATPase"/>
</dbReference>
<evidence type="ECO:0000256" key="7">
    <source>
        <dbReference type="ARBA" id="ARBA00023136"/>
    </source>
</evidence>
<dbReference type="SUPFAM" id="SSF56784">
    <property type="entry name" value="HAD-like"/>
    <property type="match status" value="1"/>
</dbReference>
<feature type="transmembrane region" description="Helical" evidence="8">
    <location>
        <begin position="767"/>
        <end position="785"/>
    </location>
</feature>
<feature type="domain" description="Cation-transporting P-type ATPase N-terminal" evidence="11">
    <location>
        <begin position="20"/>
        <end position="67"/>
    </location>
</feature>
<feature type="transmembrane region" description="Helical" evidence="8">
    <location>
        <begin position="736"/>
        <end position="760"/>
    </location>
</feature>
<dbReference type="Pfam" id="PF00689">
    <property type="entry name" value="Cation_ATPase_C"/>
    <property type="match status" value="1"/>
</dbReference>
<dbReference type="PRINTS" id="PR00120">
    <property type="entry name" value="HATPASE"/>
</dbReference>
<dbReference type="InterPro" id="IPR059000">
    <property type="entry name" value="ATPase_P-type_domA"/>
</dbReference>
<keyword evidence="13" id="KW-1185">Reference proteome</keyword>
<feature type="domain" description="P-type ATPase A" evidence="9">
    <location>
        <begin position="109"/>
        <end position="222"/>
    </location>
</feature>
<dbReference type="Proteomes" id="UP000054662">
    <property type="component" value="Unassembled WGS sequence"/>
</dbReference>
<dbReference type="Gene3D" id="3.40.50.1000">
    <property type="entry name" value="HAD superfamily/HAD-like"/>
    <property type="match status" value="1"/>
</dbReference>
<evidence type="ECO:0000259" key="11">
    <source>
        <dbReference type="Pfam" id="PF00690"/>
    </source>
</evidence>
<dbReference type="PRINTS" id="PR00119">
    <property type="entry name" value="CATATPASE"/>
</dbReference>
<dbReference type="PATRIC" id="fig|45076.6.peg.278"/>
<feature type="transmembrane region" description="Helical" evidence="8">
    <location>
        <begin position="710"/>
        <end position="730"/>
    </location>
</feature>
<keyword evidence="4" id="KW-0067">ATP-binding</keyword>
<dbReference type="InterPro" id="IPR044492">
    <property type="entry name" value="P_typ_ATPase_HD_dom"/>
</dbReference>
<dbReference type="InterPro" id="IPR023299">
    <property type="entry name" value="ATPase_P-typ_cyto_dom_N"/>
</dbReference>
<evidence type="ECO:0000256" key="4">
    <source>
        <dbReference type="ARBA" id="ARBA00022840"/>
    </source>
</evidence>
<dbReference type="Pfam" id="PF00702">
    <property type="entry name" value="Hydrolase"/>
    <property type="match status" value="1"/>
</dbReference>
<feature type="transmembrane region" description="Helical" evidence="8">
    <location>
        <begin position="634"/>
        <end position="655"/>
    </location>
</feature>
<evidence type="ECO:0000259" key="10">
    <source>
        <dbReference type="Pfam" id="PF00689"/>
    </source>
</evidence>
<dbReference type="EMBL" id="LNZC01000002">
    <property type="protein sequence ID" value="KTD81950.1"/>
    <property type="molecule type" value="Genomic_DNA"/>
</dbReference>
<comment type="caution">
    <text evidence="12">The sequence shown here is derived from an EMBL/GenBank/DDBJ whole genome shotgun (WGS) entry which is preliminary data.</text>
</comment>
<dbReference type="InterPro" id="IPR036412">
    <property type="entry name" value="HAD-like_sf"/>
</dbReference>
<evidence type="ECO:0000256" key="8">
    <source>
        <dbReference type="SAM" id="Phobius"/>
    </source>
</evidence>
<evidence type="ECO:0000256" key="6">
    <source>
        <dbReference type="ARBA" id="ARBA00022989"/>
    </source>
</evidence>
<dbReference type="InterPro" id="IPR004014">
    <property type="entry name" value="ATPase_P-typ_cation-transptr_N"/>
</dbReference>
<feature type="transmembrane region" description="Helical" evidence="8">
    <location>
        <begin position="77"/>
        <end position="94"/>
    </location>
</feature>
<dbReference type="Gene3D" id="3.40.1110.10">
    <property type="entry name" value="Calcium-transporting ATPase, cytoplasmic domain N"/>
    <property type="match status" value="1"/>
</dbReference>
<evidence type="ECO:0000256" key="5">
    <source>
        <dbReference type="ARBA" id="ARBA00022967"/>
    </source>
</evidence>
<evidence type="ECO:0000256" key="1">
    <source>
        <dbReference type="ARBA" id="ARBA00004141"/>
    </source>
</evidence>
<dbReference type="SFLD" id="SFLDG00002">
    <property type="entry name" value="C1.7:_P-type_atpase_like"/>
    <property type="match status" value="1"/>
</dbReference>
<name>A0A0W1AKZ5_9GAMM</name>
<feature type="transmembrane region" description="Helical" evidence="8">
    <location>
        <begin position="235"/>
        <end position="258"/>
    </location>
</feature>
<feature type="transmembrane region" description="Helical" evidence="8">
    <location>
        <begin position="48"/>
        <end position="71"/>
    </location>
</feature>
<comment type="subcellular location">
    <subcellularLocation>
        <location evidence="1">Membrane</location>
        <topology evidence="1">Multi-pass membrane protein</topology>
    </subcellularLocation>
</comment>
<feature type="transmembrane region" description="Helical" evidence="8">
    <location>
        <begin position="270"/>
        <end position="298"/>
    </location>
</feature>
<evidence type="ECO:0000313" key="12">
    <source>
        <dbReference type="EMBL" id="KTD81950.1"/>
    </source>
</evidence>
<dbReference type="AlphaFoldDB" id="A0A0W1AKZ5"/>
<evidence type="ECO:0000259" key="9">
    <source>
        <dbReference type="Pfam" id="PF00122"/>
    </source>
</evidence>
<feature type="transmembrane region" description="Helical" evidence="8">
    <location>
        <begin position="661"/>
        <end position="681"/>
    </location>
</feature>
<dbReference type="InterPro" id="IPR023214">
    <property type="entry name" value="HAD_sf"/>
</dbReference>
<feature type="transmembrane region" description="Helical" evidence="8">
    <location>
        <begin position="791"/>
        <end position="813"/>
    </location>
</feature>
<dbReference type="Pfam" id="PF00690">
    <property type="entry name" value="Cation_ATPase_N"/>
    <property type="match status" value="1"/>
</dbReference>
<evidence type="ECO:0000313" key="13">
    <source>
        <dbReference type="Proteomes" id="UP000054662"/>
    </source>
</evidence>
<keyword evidence="5" id="KW-1278">Translocase</keyword>
<dbReference type="OrthoDB" id="9814270at2"/>
<protein>
    <submittedName>
        <fullName evidence="12">Cation efflux transporter</fullName>
    </submittedName>
</protein>
<organism evidence="12 13">
    <name type="scientific">Legionella worsleiensis</name>
    <dbReference type="NCBI Taxonomy" id="45076"/>
    <lineage>
        <taxon>Bacteria</taxon>
        <taxon>Pseudomonadati</taxon>
        <taxon>Pseudomonadota</taxon>
        <taxon>Gammaproteobacteria</taxon>
        <taxon>Legionellales</taxon>
        <taxon>Legionellaceae</taxon>
        <taxon>Legionella</taxon>
    </lineage>
</organism>
<dbReference type="SFLD" id="SFLDF00027">
    <property type="entry name" value="p-type_atpase"/>
    <property type="match status" value="1"/>
</dbReference>
<gene>
    <name evidence="12" type="primary">pacL</name>
    <name evidence="12" type="ORF">Lwor_0253</name>
</gene>
<dbReference type="SFLD" id="SFLDS00003">
    <property type="entry name" value="Haloacid_Dehalogenase"/>
    <property type="match status" value="1"/>
</dbReference>
<proteinExistence type="predicted"/>
<sequence length="816" mass="89493">MRRKIDWLRIKNSASAQWSLDDKEVSRRQNQYGLNDIAGIKDNVWYELIINTLTDPMIWFLLITSLLFAALNNYSEAIVLGLAIIPLVAMDAYLHWRTQMSTQSLVGHLATSVSVIRSGKEIRIPSIGLVPGDLVVIQPGQSIAADGLFVAADNIQIEESSLTGESIPVTKSSGLSLQLTHQESPVDSIYWGFAGTKVLTGKGLLRVIFTGKETLYGQIVHSALATSKEKTPLQLALRTLVFQLIVLAGFLCIILAFVRLMQGFGVVDAILSAATLAIAALPDEFPIVLTVYLGVGVYRLAQKKALVRRAVSVENLGRITVICSDKTGTITEGHFKVALCVPAAHTDSQTVLYLAALASRKDSYDLLDMAIMDEADKAQLYLEPRIKTYPFTEDRKRETAVIAKDSSWFFVTKGAPETIMALSTLTLEEKDEWRNKIKELADLRYKVIACARLVMAEDTDLTEPKQAYEWMGLLACSDPVRDGVIEAIAECQASNIHVLMITGDHPATAQAVAKQIGLGLGHPRVILAEELHDYTGINATKNLLDVDVIARAIPMQKFDAVKALQSQGELVAVTGDGVNDVPALKAGDIGIAMGERGSQSAREVADIVLLDDNFDSIVNAIAEGRQLFKNIRHAFNYLVMIHFPFVLSAALIPLMGFPLPFYPIHIVFLELIIHPTALLVFQDGPKDKESAVEKRRVHYHFFSPHDSQKIIITGVLTTVMITLSFIGSLTAGYSEVYARTLILAMLSSISIAITIALNGLNVRGKRIIIYLIALCTVFFIQLPDMGQLLDFAPLSLSSWGLVLITGLITWCAVKLR</sequence>
<dbReference type="GO" id="GO:0016887">
    <property type="term" value="F:ATP hydrolysis activity"/>
    <property type="evidence" value="ECO:0007669"/>
    <property type="project" value="InterPro"/>
</dbReference>
<dbReference type="SUPFAM" id="SSF81665">
    <property type="entry name" value="Calcium ATPase, transmembrane domain M"/>
    <property type="match status" value="1"/>
</dbReference>
<dbReference type="STRING" id="45076.Lwor_0253"/>
<dbReference type="InterPro" id="IPR023298">
    <property type="entry name" value="ATPase_P-typ_TM_dom_sf"/>
</dbReference>
<dbReference type="Pfam" id="PF00122">
    <property type="entry name" value="E1-E2_ATPase"/>
    <property type="match status" value="1"/>
</dbReference>
<dbReference type="GO" id="GO:0005524">
    <property type="term" value="F:ATP binding"/>
    <property type="evidence" value="ECO:0007669"/>
    <property type="project" value="UniProtKB-KW"/>
</dbReference>
<dbReference type="SUPFAM" id="SSF81653">
    <property type="entry name" value="Calcium ATPase, transduction domain A"/>
    <property type="match status" value="1"/>
</dbReference>
<dbReference type="GO" id="GO:0016020">
    <property type="term" value="C:membrane"/>
    <property type="evidence" value="ECO:0007669"/>
    <property type="project" value="UniProtKB-SubCell"/>
</dbReference>
<dbReference type="PROSITE" id="PS00154">
    <property type="entry name" value="ATPASE_E1_E2"/>
    <property type="match status" value="1"/>
</dbReference>